<evidence type="ECO:0000259" key="5">
    <source>
        <dbReference type="PROSITE" id="PS51387"/>
    </source>
</evidence>
<dbReference type="PANTHER" id="PTHR13878">
    <property type="entry name" value="GULONOLACTONE OXIDASE"/>
    <property type="match status" value="1"/>
</dbReference>
<dbReference type="Gene3D" id="3.30.9.10">
    <property type="entry name" value="D-Amino Acid Oxidase, subunit A, domain 2"/>
    <property type="match status" value="1"/>
</dbReference>
<evidence type="ECO:0000256" key="2">
    <source>
        <dbReference type="ARBA" id="ARBA00022630"/>
    </source>
</evidence>
<dbReference type="InterPro" id="IPR016169">
    <property type="entry name" value="FAD-bd_PCMH_sub2"/>
</dbReference>
<feature type="non-terminal residue" evidence="6">
    <location>
        <position position="1"/>
    </location>
</feature>
<keyword evidence="2" id="KW-0285">Flavoprotein</keyword>
<dbReference type="AlphaFoldDB" id="A0A0G4KJ72"/>
<gene>
    <name evidence="6" type="ORF">BN1723_008866</name>
</gene>
<keyword evidence="3" id="KW-0274">FAD</keyword>
<dbReference type="GO" id="GO:0016491">
    <property type="term" value="F:oxidoreductase activity"/>
    <property type="evidence" value="ECO:0007669"/>
    <property type="project" value="UniProtKB-KW"/>
</dbReference>
<dbReference type="SUPFAM" id="SSF54373">
    <property type="entry name" value="FAD-linked reductases, C-terminal domain"/>
    <property type="match status" value="1"/>
</dbReference>
<dbReference type="PROSITE" id="PS51387">
    <property type="entry name" value="FAD_PCMH"/>
    <property type="match status" value="1"/>
</dbReference>
<organism evidence="6 7">
    <name type="scientific">Verticillium longisporum</name>
    <name type="common">Verticillium dahliae var. longisporum</name>
    <dbReference type="NCBI Taxonomy" id="100787"/>
    <lineage>
        <taxon>Eukaryota</taxon>
        <taxon>Fungi</taxon>
        <taxon>Dikarya</taxon>
        <taxon>Ascomycota</taxon>
        <taxon>Pezizomycotina</taxon>
        <taxon>Sordariomycetes</taxon>
        <taxon>Hypocreomycetidae</taxon>
        <taxon>Glomerellales</taxon>
        <taxon>Plectosphaerellaceae</taxon>
        <taxon>Verticillium</taxon>
    </lineage>
</organism>
<dbReference type="InterPro" id="IPR006094">
    <property type="entry name" value="Oxid_FAD_bind_N"/>
</dbReference>
<dbReference type="InterPro" id="IPR016166">
    <property type="entry name" value="FAD-bd_PCMH"/>
</dbReference>
<accession>A0A0G4KJ72</accession>
<feature type="domain" description="FAD-binding PCMH-type" evidence="5">
    <location>
        <begin position="106"/>
        <end position="286"/>
    </location>
</feature>
<dbReference type="InterPro" id="IPR006076">
    <property type="entry name" value="FAD-dep_OxRdtase"/>
</dbReference>
<evidence type="ECO:0000256" key="4">
    <source>
        <dbReference type="ARBA" id="ARBA00023002"/>
    </source>
</evidence>
<evidence type="ECO:0000313" key="7">
    <source>
        <dbReference type="Proteomes" id="UP000045706"/>
    </source>
</evidence>
<dbReference type="InterPro" id="IPR036318">
    <property type="entry name" value="FAD-bd_PCMH-like_sf"/>
</dbReference>
<name>A0A0G4KJ72_VERLO</name>
<dbReference type="PANTHER" id="PTHR13878:SF91">
    <property type="entry name" value="FAD BINDING DOMAIN PROTEIN (AFU_ORTHOLOGUE AFUA_6G12070)-RELATED"/>
    <property type="match status" value="1"/>
</dbReference>
<evidence type="ECO:0000256" key="1">
    <source>
        <dbReference type="ARBA" id="ARBA00005466"/>
    </source>
</evidence>
<evidence type="ECO:0000313" key="6">
    <source>
        <dbReference type="EMBL" id="CRK04311.1"/>
    </source>
</evidence>
<comment type="similarity">
    <text evidence="1">Belongs to the oxygen-dependent FAD-linked oxidoreductase family.</text>
</comment>
<proteinExistence type="inferred from homology"/>
<dbReference type="Gene3D" id="3.30.465.10">
    <property type="match status" value="2"/>
</dbReference>
<dbReference type="InterPro" id="IPR036188">
    <property type="entry name" value="FAD/NAD-bd_sf"/>
</dbReference>
<dbReference type="Pfam" id="PF01565">
    <property type="entry name" value="FAD_binding_4"/>
    <property type="match status" value="1"/>
</dbReference>
<dbReference type="EMBL" id="CVQI01001002">
    <property type="protein sequence ID" value="CRK04311.1"/>
    <property type="molecule type" value="Genomic_DNA"/>
</dbReference>
<evidence type="ECO:0000256" key="3">
    <source>
        <dbReference type="ARBA" id="ARBA00022827"/>
    </source>
</evidence>
<dbReference type="Pfam" id="PF01266">
    <property type="entry name" value="DAO"/>
    <property type="match status" value="1"/>
</dbReference>
<dbReference type="SUPFAM" id="SSF51905">
    <property type="entry name" value="FAD/NAD(P)-binding domain"/>
    <property type="match status" value="1"/>
</dbReference>
<dbReference type="SUPFAM" id="SSF56176">
    <property type="entry name" value="FAD-binding/transporter-associated domain-like"/>
    <property type="match status" value="1"/>
</dbReference>
<keyword evidence="4" id="KW-0560">Oxidoreductase</keyword>
<sequence length="928" mass="100224">VVAGSGLQLSSRRLFAEGTCKCLPGDTCWPMESEWNRLNERVGGRLIATVPLANACHGKDYDEAECARLREEWRFSTVHSQSSSSVMAPLFANQSCDPFQPREAPCELGNYVVYAIDASGPEDIIAALRFAEEKNVRFVIRNTGHDYHGRSTGAGALSVWMHHLKDTEIIDWDDGQYVGKALKLGAGVQGFEAIEVARREGLTIVTGECPTIGLAGAYTQGGGHSALSSIFGLAADNALSFDVVTPSGELIIASSSENQDLYWALSGGGGGVFGVVVSMVVRAHPDAKVSGARFAVAIPSNQSELLYHVVDAFHAALPDIVDAGIMVIYFFGPGFFQVAALTAYDKKREETEQILAPFSTSLARLGIELEVAYTEFSSYADHYDHYWGPLPSGNIQVGTDLFGGRLLPRKVLPDFAPTTRKLVELGVVFIGVGLDVSPFGKNNINAVLPQWRDSIVQVSLTLPWDFEAPFEEMVALQDRITNEVQPVIEAVTPGAGAYMNEADFQQPDWQETFFGENYPELLRIKNNLDPEGLLYVVAGITVVDRSLSPLVGSTGHAPGFIGQFNDSEVLTRLAMATVSEYRKIPGGFDAVGGLEVAHSTSGVERLRSRQSKAAALGLPAQLMSVRQASQMAPDLVRSSDTESGAALSFSSDGTADANCITAYFQHSAKANGAQFVEAEVRRLMIADGRTTGVELGDVSSSRQLIADVVILATGVWAQALLAREPQHRQQQHDHQIADGSPLPVVPVVPVGHPYLHGEPRPPLGRKMPFVRWPEHHVYARDHGDRYGLGTYDHQPLECKLTNGTAIGDWVQGFDAPLTAATSLVPDEASKQLRAGVKFNGIFSMTPDNMPLAGAVQSIKGLYMAVAVWVTHAAGTAKFLTRVIDGIDGDEAVRRALDPERFKGGDLATLEKASLVGYNEIYKTQEAQL</sequence>
<dbReference type="Proteomes" id="UP000045706">
    <property type="component" value="Unassembled WGS sequence"/>
</dbReference>
<dbReference type="Gene3D" id="3.50.50.60">
    <property type="entry name" value="FAD/NAD(P)-binding domain"/>
    <property type="match status" value="1"/>
</dbReference>
<dbReference type="GO" id="GO:0071949">
    <property type="term" value="F:FAD binding"/>
    <property type="evidence" value="ECO:0007669"/>
    <property type="project" value="InterPro"/>
</dbReference>
<dbReference type="SUPFAM" id="SSF55103">
    <property type="entry name" value="FAD-linked oxidases, C-terminal domain"/>
    <property type="match status" value="1"/>
</dbReference>
<dbReference type="InterPro" id="IPR050432">
    <property type="entry name" value="FAD-linked_Oxidoreductases_BP"/>
</dbReference>
<protein>
    <recommendedName>
        <fullName evidence="5">FAD-binding PCMH-type domain-containing protein</fullName>
    </recommendedName>
</protein>
<dbReference type="InterPro" id="IPR016164">
    <property type="entry name" value="FAD-linked_Oxase-like_C"/>
</dbReference>
<reference evidence="7" key="1">
    <citation type="submission" date="2015-05" db="EMBL/GenBank/DDBJ databases">
        <authorList>
            <person name="Fogelqvist Johan"/>
        </authorList>
    </citation>
    <scope>NUCLEOTIDE SEQUENCE [LARGE SCALE GENOMIC DNA]</scope>
</reference>